<dbReference type="AlphaFoldDB" id="A0AAE0TGU0"/>
<name>A0AAE0TGU0_9BIVA</name>
<dbReference type="InterPro" id="IPR036770">
    <property type="entry name" value="Ankyrin_rpt-contain_sf"/>
</dbReference>
<protein>
    <recommendedName>
        <fullName evidence="4">SOCS box domain-containing protein</fullName>
    </recommendedName>
</protein>
<reference evidence="5" key="3">
    <citation type="submission" date="2023-05" db="EMBL/GenBank/DDBJ databases">
        <authorList>
            <person name="Smith C.H."/>
        </authorList>
    </citation>
    <scope>NUCLEOTIDE SEQUENCE</scope>
    <source>
        <strain evidence="5">CHS0354</strain>
        <tissue evidence="5">Mantle</tissue>
    </source>
</reference>
<dbReference type="PANTHER" id="PTHR24198">
    <property type="entry name" value="ANKYRIN REPEAT AND PROTEIN KINASE DOMAIN-CONTAINING PROTEIN"/>
    <property type="match status" value="1"/>
</dbReference>
<feature type="repeat" description="ANK" evidence="3">
    <location>
        <begin position="284"/>
        <end position="316"/>
    </location>
</feature>
<dbReference type="SUPFAM" id="SSF48403">
    <property type="entry name" value="Ankyrin repeat"/>
    <property type="match status" value="2"/>
</dbReference>
<feature type="domain" description="SOCS box" evidence="4">
    <location>
        <begin position="449"/>
        <end position="500"/>
    </location>
</feature>
<dbReference type="Pfam" id="PF12796">
    <property type="entry name" value="Ank_2"/>
    <property type="match status" value="2"/>
</dbReference>
<evidence type="ECO:0000259" key="4">
    <source>
        <dbReference type="PROSITE" id="PS50225"/>
    </source>
</evidence>
<evidence type="ECO:0000256" key="2">
    <source>
        <dbReference type="ARBA" id="ARBA00023043"/>
    </source>
</evidence>
<evidence type="ECO:0000313" key="6">
    <source>
        <dbReference type="Proteomes" id="UP001195483"/>
    </source>
</evidence>
<proteinExistence type="predicted"/>
<gene>
    <name evidence="5" type="ORF">CHS0354_039913</name>
</gene>
<dbReference type="SMART" id="SM00248">
    <property type="entry name" value="ANK"/>
    <property type="match status" value="10"/>
</dbReference>
<dbReference type="CDD" id="cd03587">
    <property type="entry name" value="SOCS"/>
    <property type="match status" value="1"/>
</dbReference>
<evidence type="ECO:0000256" key="3">
    <source>
        <dbReference type="PROSITE-ProRule" id="PRU00023"/>
    </source>
</evidence>
<dbReference type="SMART" id="SM00969">
    <property type="entry name" value="SOCS_box"/>
    <property type="match status" value="1"/>
</dbReference>
<comment type="caution">
    <text evidence="5">The sequence shown here is derived from an EMBL/GenBank/DDBJ whole genome shotgun (WGS) entry which is preliminary data.</text>
</comment>
<dbReference type="PRINTS" id="PR01415">
    <property type="entry name" value="ANKYRIN"/>
</dbReference>
<organism evidence="5 6">
    <name type="scientific">Potamilus streckersoni</name>
    <dbReference type="NCBI Taxonomy" id="2493646"/>
    <lineage>
        <taxon>Eukaryota</taxon>
        <taxon>Metazoa</taxon>
        <taxon>Spiralia</taxon>
        <taxon>Lophotrochozoa</taxon>
        <taxon>Mollusca</taxon>
        <taxon>Bivalvia</taxon>
        <taxon>Autobranchia</taxon>
        <taxon>Heteroconchia</taxon>
        <taxon>Palaeoheterodonta</taxon>
        <taxon>Unionida</taxon>
        <taxon>Unionoidea</taxon>
        <taxon>Unionidae</taxon>
        <taxon>Ambleminae</taxon>
        <taxon>Lampsilini</taxon>
        <taxon>Potamilus</taxon>
    </lineage>
</organism>
<keyword evidence="1" id="KW-0677">Repeat</keyword>
<feature type="repeat" description="ANK" evidence="3">
    <location>
        <begin position="180"/>
        <end position="212"/>
    </location>
</feature>
<reference evidence="5" key="2">
    <citation type="journal article" date="2021" name="Genome Biol. Evol.">
        <title>Developing a high-quality reference genome for a parasitic bivalve with doubly uniparental inheritance (Bivalvia: Unionida).</title>
        <authorList>
            <person name="Smith C.H."/>
        </authorList>
    </citation>
    <scope>NUCLEOTIDE SEQUENCE</scope>
    <source>
        <strain evidence="5">CHS0354</strain>
        <tissue evidence="5">Mantle</tissue>
    </source>
</reference>
<accession>A0AAE0TGU0</accession>
<dbReference type="InterPro" id="IPR001496">
    <property type="entry name" value="SOCS_box"/>
</dbReference>
<evidence type="ECO:0000256" key="1">
    <source>
        <dbReference type="ARBA" id="ARBA00022737"/>
    </source>
</evidence>
<reference evidence="5" key="1">
    <citation type="journal article" date="2021" name="Genome Biol. Evol.">
        <title>A High-Quality Reference Genome for a Parasitic Bivalve with Doubly Uniparental Inheritance (Bivalvia: Unionida).</title>
        <authorList>
            <person name="Smith C.H."/>
        </authorList>
    </citation>
    <scope>NUCLEOTIDE SEQUENCE</scope>
    <source>
        <strain evidence="5">CHS0354</strain>
    </source>
</reference>
<feature type="repeat" description="ANK" evidence="3">
    <location>
        <begin position="213"/>
        <end position="245"/>
    </location>
</feature>
<dbReference type="PROSITE" id="PS50225">
    <property type="entry name" value="SOCS"/>
    <property type="match status" value="1"/>
</dbReference>
<keyword evidence="6" id="KW-1185">Reference proteome</keyword>
<dbReference type="InterPro" id="IPR002110">
    <property type="entry name" value="Ankyrin_rpt"/>
</dbReference>
<feature type="repeat" description="ANK" evidence="3">
    <location>
        <begin position="251"/>
        <end position="283"/>
    </location>
</feature>
<keyword evidence="2 3" id="KW-0040">ANK repeat</keyword>
<dbReference type="Proteomes" id="UP001195483">
    <property type="component" value="Unassembled WGS sequence"/>
</dbReference>
<sequence length="514" mass="57083">MGGGLGRLDDLHRAIQKGDKAAVEYMLQNDNSLADCSFEGVSLLHRALLEQNNDIALLLMSYGAGLHPGKGKDGLIHIVCRLGNHVILEHLLEKDVEVNVRDSRGHTPLTYSLEEGHLEIANKLIGHEKTDVNIPALLFVDNTHRPKPIFPLTLAIKNGNDLLVRLLCDKGACPENQDHNGYNALHHASITGNTDIINYLLQNHVNVDVPERDVYNPLHLACYHGHVDAAKMLVQAGADINARKSEKGSERMLNPVHIATEMCHSDLSLFLIQNGADVHTADDAGNTLLIKSMQNGLLPVTKNLVSKGVDVTVRNKNGDFALLFALQFGRRSVQQRLQKVMSDTLLSSRGYQQCSELPDICRTFTMLISAGANLNEKDLQGFTVMDYSVRFALLPILVILLRHGAQPRMDIQLDALQTSDILDVLFIFRSMVRTDLFNKILGRTSCEIQELFFRNMEPTSLKSLARLVVRDVVQKYGDGQTSIVPDLKTLPLPKSLIAYLCYEAESMEELNVHS</sequence>
<dbReference type="PROSITE" id="PS50297">
    <property type="entry name" value="ANK_REP_REGION"/>
    <property type="match status" value="2"/>
</dbReference>
<dbReference type="PANTHER" id="PTHR24198:SF165">
    <property type="entry name" value="ANKYRIN REPEAT-CONTAINING PROTEIN-RELATED"/>
    <property type="match status" value="1"/>
</dbReference>
<dbReference type="Pfam" id="PF07525">
    <property type="entry name" value="SOCS_box"/>
    <property type="match status" value="1"/>
</dbReference>
<dbReference type="Gene3D" id="1.25.40.20">
    <property type="entry name" value="Ankyrin repeat-containing domain"/>
    <property type="match status" value="3"/>
</dbReference>
<dbReference type="PROSITE" id="PS50088">
    <property type="entry name" value="ANK_REPEAT"/>
    <property type="match status" value="4"/>
</dbReference>
<evidence type="ECO:0000313" key="5">
    <source>
        <dbReference type="EMBL" id="KAK3610131.1"/>
    </source>
</evidence>
<dbReference type="EMBL" id="JAEAOA010002325">
    <property type="protein sequence ID" value="KAK3610131.1"/>
    <property type="molecule type" value="Genomic_DNA"/>
</dbReference>